<dbReference type="GO" id="GO:0016020">
    <property type="term" value="C:membrane"/>
    <property type="evidence" value="ECO:0007669"/>
    <property type="project" value="UniProtKB-SubCell"/>
</dbReference>
<dbReference type="AlphaFoldDB" id="A0A0C3FYW3"/>
<dbReference type="PANTHER" id="PTHR11785">
    <property type="entry name" value="AMINO ACID TRANSPORTER"/>
    <property type="match status" value="1"/>
</dbReference>
<organism evidence="7 8">
    <name type="scientific">Piloderma croceum (strain F 1598)</name>
    <dbReference type="NCBI Taxonomy" id="765440"/>
    <lineage>
        <taxon>Eukaryota</taxon>
        <taxon>Fungi</taxon>
        <taxon>Dikarya</taxon>
        <taxon>Basidiomycota</taxon>
        <taxon>Agaricomycotina</taxon>
        <taxon>Agaricomycetes</taxon>
        <taxon>Agaricomycetidae</taxon>
        <taxon>Atheliales</taxon>
        <taxon>Atheliaceae</taxon>
        <taxon>Piloderma</taxon>
    </lineage>
</organism>
<feature type="transmembrane region" description="Helical" evidence="6">
    <location>
        <begin position="467"/>
        <end position="483"/>
    </location>
</feature>
<dbReference type="OrthoDB" id="5982228at2759"/>
<sequence length="484" mass="52400">MSLSSDFLEDTPLLSPKPSVEAEVPGAPIETVNPLGREVTLLSAVMLNLGQLLGSGVYSVPGAILSSVGSIGLLLISWIIGSIFAFAGLLLYVELASMFPDRSGAEVVYLEQAYPRPRFFVPTVFAISAVLLSFSATNSIIFAQYFLTICEVPVTSYRQTFAALGVCTVAVAVVGLSTKWALRAINFLTFLKVLSSIFMVAVGIAVFVGITRIEDPYSNFHNIFEGSTSNLHSLALGLVKTNFAFVGWHNAFNVLGEVRSTDPVRTIRKAGIISLTLVTVLFVLINVAYVAAVPREEIRNSGQLIAALFFRHVFGDSWGVKVLPAMVALSTFGNIIAVTTGQARILREVARQGLLPYPAFFASTKPFGTPLAPVVLKYALTVSVIVAVPGKDAFNFIVDLASYPNLIFHCAMVIGVWILRRRRAHASLPPSIYQARNTTVSLFLLCAIFLLIMPWVPPEPGHSDVSFWYATYCVVGLSVLAVRL</sequence>
<keyword evidence="2 6" id="KW-0812">Transmembrane</keyword>
<dbReference type="PIRSF" id="PIRSF006060">
    <property type="entry name" value="AA_transporter"/>
    <property type="match status" value="1"/>
</dbReference>
<evidence type="ECO:0000313" key="8">
    <source>
        <dbReference type="Proteomes" id="UP000054166"/>
    </source>
</evidence>
<keyword evidence="8" id="KW-1185">Reference proteome</keyword>
<feature type="transmembrane region" description="Helical" evidence="6">
    <location>
        <begin position="39"/>
        <end position="59"/>
    </location>
</feature>
<dbReference type="PANTHER" id="PTHR11785:SF353">
    <property type="entry name" value="METHIONINE TRANSPORTER (EUROFUNG)"/>
    <property type="match status" value="1"/>
</dbReference>
<dbReference type="InterPro" id="IPR002293">
    <property type="entry name" value="AA/rel_permease1"/>
</dbReference>
<feature type="transmembrane region" description="Helical" evidence="6">
    <location>
        <begin position="71"/>
        <end position="93"/>
    </location>
</feature>
<dbReference type="HOGENOM" id="CLU_013661_0_0_1"/>
<dbReference type="InParanoid" id="A0A0C3FYW3"/>
<feature type="transmembrane region" description="Helical" evidence="6">
    <location>
        <begin position="159"/>
        <end position="178"/>
    </location>
</feature>
<evidence type="ECO:0000256" key="3">
    <source>
        <dbReference type="ARBA" id="ARBA00022989"/>
    </source>
</evidence>
<dbReference type="STRING" id="765440.A0A0C3FYW3"/>
<keyword evidence="4 6" id="KW-0472">Membrane</keyword>
<feature type="transmembrane region" description="Helical" evidence="6">
    <location>
        <begin position="400"/>
        <end position="419"/>
    </location>
</feature>
<evidence type="ECO:0008006" key="9">
    <source>
        <dbReference type="Google" id="ProtNLM"/>
    </source>
</evidence>
<dbReference type="InterPro" id="IPR050598">
    <property type="entry name" value="AminoAcid_Transporter"/>
</dbReference>
<dbReference type="Gene3D" id="1.20.1740.10">
    <property type="entry name" value="Amino acid/polyamine transporter I"/>
    <property type="match status" value="1"/>
</dbReference>
<evidence type="ECO:0000256" key="6">
    <source>
        <dbReference type="SAM" id="Phobius"/>
    </source>
</evidence>
<evidence type="ECO:0000256" key="1">
    <source>
        <dbReference type="ARBA" id="ARBA00004141"/>
    </source>
</evidence>
<evidence type="ECO:0000256" key="5">
    <source>
        <dbReference type="SAM" id="MobiDB-lite"/>
    </source>
</evidence>
<feature type="transmembrane region" description="Helical" evidence="6">
    <location>
        <begin position="322"/>
        <end position="346"/>
    </location>
</feature>
<protein>
    <recommendedName>
        <fullName evidence="9">Amino acid permease/ SLC12A domain-containing protein</fullName>
    </recommendedName>
</protein>
<dbReference type="Proteomes" id="UP000054166">
    <property type="component" value="Unassembled WGS sequence"/>
</dbReference>
<reference evidence="8" key="2">
    <citation type="submission" date="2015-01" db="EMBL/GenBank/DDBJ databases">
        <title>Evolutionary Origins and Diversification of the Mycorrhizal Mutualists.</title>
        <authorList>
            <consortium name="DOE Joint Genome Institute"/>
            <consortium name="Mycorrhizal Genomics Consortium"/>
            <person name="Kohler A."/>
            <person name="Kuo A."/>
            <person name="Nagy L.G."/>
            <person name="Floudas D."/>
            <person name="Copeland A."/>
            <person name="Barry K.W."/>
            <person name="Cichocki N."/>
            <person name="Veneault-Fourrey C."/>
            <person name="LaButti K."/>
            <person name="Lindquist E.A."/>
            <person name="Lipzen A."/>
            <person name="Lundell T."/>
            <person name="Morin E."/>
            <person name="Murat C."/>
            <person name="Riley R."/>
            <person name="Ohm R."/>
            <person name="Sun H."/>
            <person name="Tunlid A."/>
            <person name="Henrissat B."/>
            <person name="Grigoriev I.V."/>
            <person name="Hibbett D.S."/>
            <person name="Martin F."/>
        </authorList>
    </citation>
    <scope>NUCLEOTIDE SEQUENCE [LARGE SCALE GENOMIC DNA]</scope>
    <source>
        <strain evidence="8">F 1598</strain>
    </source>
</reference>
<dbReference type="EMBL" id="KN832986">
    <property type="protein sequence ID" value="KIM84824.1"/>
    <property type="molecule type" value="Genomic_DNA"/>
</dbReference>
<feature type="transmembrane region" description="Helical" evidence="6">
    <location>
        <begin position="190"/>
        <end position="211"/>
    </location>
</feature>
<keyword evidence="3 6" id="KW-1133">Transmembrane helix</keyword>
<feature type="transmembrane region" description="Helical" evidence="6">
    <location>
        <begin position="439"/>
        <end position="455"/>
    </location>
</feature>
<accession>A0A0C3FYW3</accession>
<evidence type="ECO:0000256" key="4">
    <source>
        <dbReference type="ARBA" id="ARBA00023136"/>
    </source>
</evidence>
<feature type="transmembrane region" description="Helical" evidence="6">
    <location>
        <begin position="119"/>
        <end position="147"/>
    </location>
</feature>
<feature type="region of interest" description="Disordered" evidence="5">
    <location>
        <begin position="1"/>
        <end position="22"/>
    </location>
</feature>
<evidence type="ECO:0000313" key="7">
    <source>
        <dbReference type="EMBL" id="KIM84824.1"/>
    </source>
</evidence>
<gene>
    <name evidence="7" type="ORF">PILCRDRAFT_370477</name>
</gene>
<proteinExistence type="predicted"/>
<dbReference type="GO" id="GO:0015179">
    <property type="term" value="F:L-amino acid transmembrane transporter activity"/>
    <property type="evidence" value="ECO:0007669"/>
    <property type="project" value="TreeGrafter"/>
</dbReference>
<name>A0A0C3FYW3_PILCF</name>
<evidence type="ECO:0000256" key="2">
    <source>
        <dbReference type="ARBA" id="ARBA00022692"/>
    </source>
</evidence>
<feature type="transmembrane region" description="Helical" evidence="6">
    <location>
        <begin position="272"/>
        <end position="292"/>
    </location>
</feature>
<reference evidence="7 8" key="1">
    <citation type="submission" date="2014-04" db="EMBL/GenBank/DDBJ databases">
        <authorList>
            <consortium name="DOE Joint Genome Institute"/>
            <person name="Kuo A."/>
            <person name="Tarkka M."/>
            <person name="Buscot F."/>
            <person name="Kohler A."/>
            <person name="Nagy L.G."/>
            <person name="Floudas D."/>
            <person name="Copeland A."/>
            <person name="Barry K.W."/>
            <person name="Cichocki N."/>
            <person name="Veneault-Fourrey C."/>
            <person name="LaButti K."/>
            <person name="Lindquist E.A."/>
            <person name="Lipzen A."/>
            <person name="Lundell T."/>
            <person name="Morin E."/>
            <person name="Murat C."/>
            <person name="Sun H."/>
            <person name="Tunlid A."/>
            <person name="Henrissat B."/>
            <person name="Grigoriev I.V."/>
            <person name="Hibbett D.S."/>
            <person name="Martin F."/>
            <person name="Nordberg H.P."/>
            <person name="Cantor M.N."/>
            <person name="Hua S.X."/>
        </authorList>
    </citation>
    <scope>NUCLEOTIDE SEQUENCE [LARGE SCALE GENOMIC DNA]</scope>
    <source>
        <strain evidence="7 8">F 1598</strain>
    </source>
</reference>
<dbReference type="Pfam" id="PF13520">
    <property type="entry name" value="AA_permease_2"/>
    <property type="match status" value="1"/>
</dbReference>
<comment type="subcellular location">
    <subcellularLocation>
        <location evidence="1">Membrane</location>
        <topology evidence="1">Multi-pass membrane protein</topology>
    </subcellularLocation>
</comment>